<dbReference type="InterPro" id="IPR001347">
    <property type="entry name" value="SIS_dom"/>
</dbReference>
<dbReference type="AlphaFoldDB" id="A0A1Y6BMN9"/>
<evidence type="ECO:0000256" key="1">
    <source>
        <dbReference type="ARBA" id="ARBA00023015"/>
    </source>
</evidence>
<sequence length="263" mass="28390">MADPNTTIRSSIASLARSAEVSEPTVNRFCRSLDCTGFPDFKLRVAQSLANGTPYVNSNVEPNDTVEDYANKIFEMTMASLEDARSNLDYHLIGRAVDALAQAKKIEFYGLGASASVAIDAQHKFFRLNTPVVAYTDIMMQRMSAAAIGRGDVVVVVSYTGRTIATVEAARLAKEAGATVIGITTPGSPLAQHCSITLGVETAEDTDVYTPAISRLVHLTIVDVLATGVTLRRGPDFLDHLKRVKDSLVETRFSRDIPPSLPN</sequence>
<reference evidence="7" key="1">
    <citation type="submission" date="2017-04" db="EMBL/GenBank/DDBJ databases">
        <authorList>
            <person name="Varghese N."/>
            <person name="Submissions S."/>
        </authorList>
    </citation>
    <scope>NUCLEOTIDE SEQUENCE [LARGE SCALE GENOMIC DNA]</scope>
    <source>
        <strain evidence="7">RKEM611</strain>
    </source>
</reference>
<dbReference type="SUPFAM" id="SSF53697">
    <property type="entry name" value="SIS domain"/>
    <property type="match status" value="1"/>
</dbReference>
<evidence type="ECO:0000259" key="5">
    <source>
        <dbReference type="PROSITE" id="PS51464"/>
    </source>
</evidence>
<dbReference type="PANTHER" id="PTHR30514">
    <property type="entry name" value="GLUCOKINASE"/>
    <property type="match status" value="1"/>
</dbReference>
<proteinExistence type="predicted"/>
<evidence type="ECO:0000256" key="2">
    <source>
        <dbReference type="ARBA" id="ARBA00023125"/>
    </source>
</evidence>
<dbReference type="InterPro" id="IPR036388">
    <property type="entry name" value="WH-like_DNA-bd_sf"/>
</dbReference>
<dbReference type="GO" id="GO:0097367">
    <property type="term" value="F:carbohydrate derivative binding"/>
    <property type="evidence" value="ECO:0007669"/>
    <property type="project" value="InterPro"/>
</dbReference>
<evidence type="ECO:0000256" key="3">
    <source>
        <dbReference type="ARBA" id="ARBA00023163"/>
    </source>
</evidence>
<dbReference type="PROSITE" id="PS51071">
    <property type="entry name" value="HTH_RPIR"/>
    <property type="match status" value="1"/>
</dbReference>
<dbReference type="InterPro" id="IPR000281">
    <property type="entry name" value="HTH_RpiR"/>
</dbReference>
<evidence type="ECO:0000313" key="6">
    <source>
        <dbReference type="EMBL" id="SMF10687.1"/>
    </source>
</evidence>
<dbReference type="EMBL" id="FWZT01000005">
    <property type="protein sequence ID" value="SMF10687.1"/>
    <property type="molecule type" value="Genomic_DNA"/>
</dbReference>
<dbReference type="Proteomes" id="UP000192907">
    <property type="component" value="Unassembled WGS sequence"/>
</dbReference>
<dbReference type="Gene3D" id="3.40.50.10490">
    <property type="entry name" value="Glucose-6-phosphate isomerase like protein, domain 1"/>
    <property type="match status" value="1"/>
</dbReference>
<dbReference type="GO" id="GO:0003700">
    <property type="term" value="F:DNA-binding transcription factor activity"/>
    <property type="evidence" value="ECO:0007669"/>
    <property type="project" value="InterPro"/>
</dbReference>
<evidence type="ECO:0000313" key="7">
    <source>
        <dbReference type="Proteomes" id="UP000192907"/>
    </source>
</evidence>
<dbReference type="GO" id="GO:0003677">
    <property type="term" value="F:DNA binding"/>
    <property type="evidence" value="ECO:0007669"/>
    <property type="project" value="UniProtKB-KW"/>
</dbReference>
<dbReference type="InterPro" id="IPR046348">
    <property type="entry name" value="SIS_dom_sf"/>
</dbReference>
<accession>A0A1Y6BMN9</accession>
<gene>
    <name evidence="6" type="ORF">SAMN06296036_10523</name>
</gene>
<feature type="domain" description="SIS" evidence="5">
    <location>
        <begin position="96"/>
        <end position="235"/>
    </location>
</feature>
<dbReference type="PROSITE" id="PS51464">
    <property type="entry name" value="SIS"/>
    <property type="match status" value="1"/>
</dbReference>
<keyword evidence="3" id="KW-0804">Transcription</keyword>
<dbReference type="GO" id="GO:1901135">
    <property type="term" value="P:carbohydrate derivative metabolic process"/>
    <property type="evidence" value="ECO:0007669"/>
    <property type="project" value="InterPro"/>
</dbReference>
<dbReference type="CDD" id="cd05013">
    <property type="entry name" value="SIS_RpiR"/>
    <property type="match status" value="1"/>
</dbReference>
<dbReference type="STRING" id="1513793.SAMN06296036_10523"/>
<name>A0A1Y6BMN9_9BACT</name>
<keyword evidence="1" id="KW-0805">Transcription regulation</keyword>
<dbReference type="InterPro" id="IPR035472">
    <property type="entry name" value="RpiR-like_SIS"/>
</dbReference>
<dbReference type="NCBIfam" id="NF008451">
    <property type="entry name" value="PRK11302.1"/>
    <property type="match status" value="1"/>
</dbReference>
<keyword evidence="7" id="KW-1185">Reference proteome</keyword>
<dbReference type="InterPro" id="IPR009057">
    <property type="entry name" value="Homeodomain-like_sf"/>
</dbReference>
<organism evidence="6 7">
    <name type="scientific">Pseudobacteriovorax antillogorgiicola</name>
    <dbReference type="NCBI Taxonomy" id="1513793"/>
    <lineage>
        <taxon>Bacteria</taxon>
        <taxon>Pseudomonadati</taxon>
        <taxon>Bdellovibrionota</taxon>
        <taxon>Oligoflexia</taxon>
        <taxon>Oligoflexales</taxon>
        <taxon>Pseudobacteriovoracaceae</taxon>
        <taxon>Pseudobacteriovorax</taxon>
    </lineage>
</organism>
<dbReference type="PANTHER" id="PTHR30514:SF1">
    <property type="entry name" value="HTH-TYPE TRANSCRIPTIONAL REGULATOR HEXR-RELATED"/>
    <property type="match status" value="1"/>
</dbReference>
<dbReference type="SUPFAM" id="SSF46689">
    <property type="entry name" value="Homeodomain-like"/>
    <property type="match status" value="1"/>
</dbReference>
<protein>
    <submittedName>
        <fullName evidence="6">Transcriptional regulator, RpiR family</fullName>
    </submittedName>
</protein>
<dbReference type="Pfam" id="PF01418">
    <property type="entry name" value="HTH_6"/>
    <property type="match status" value="1"/>
</dbReference>
<dbReference type="Pfam" id="PF01380">
    <property type="entry name" value="SIS"/>
    <property type="match status" value="1"/>
</dbReference>
<dbReference type="Gene3D" id="1.10.10.10">
    <property type="entry name" value="Winged helix-like DNA-binding domain superfamily/Winged helix DNA-binding domain"/>
    <property type="match status" value="1"/>
</dbReference>
<keyword evidence="2" id="KW-0238">DNA-binding</keyword>
<evidence type="ECO:0000259" key="4">
    <source>
        <dbReference type="PROSITE" id="PS51071"/>
    </source>
</evidence>
<feature type="domain" description="HTH rpiR-type" evidence="4">
    <location>
        <begin position="1"/>
        <end position="52"/>
    </location>
</feature>
<dbReference type="InterPro" id="IPR047640">
    <property type="entry name" value="RpiR-like"/>
</dbReference>